<keyword evidence="17" id="KW-0548">Nucleotidyltransferase</keyword>
<comment type="catalytic activity">
    <reaction evidence="1 14">
        <text>adenosylcob(III)inamide + ATP = adenosylcob(III)inamide phosphate + ADP + H(+)</text>
        <dbReference type="Rhea" id="RHEA:15769"/>
        <dbReference type="ChEBI" id="CHEBI:2480"/>
        <dbReference type="ChEBI" id="CHEBI:15378"/>
        <dbReference type="ChEBI" id="CHEBI:30616"/>
        <dbReference type="ChEBI" id="CHEBI:58502"/>
        <dbReference type="ChEBI" id="CHEBI:456216"/>
        <dbReference type="EC" id="2.7.1.156"/>
    </reaction>
</comment>
<dbReference type="InterPro" id="IPR027417">
    <property type="entry name" value="P-loop_NTPase"/>
</dbReference>
<comment type="catalytic activity">
    <reaction evidence="3">
        <text>adenosylcob(III)inamide + GTP = adenosylcob(III)inamide phosphate + GDP + H(+)</text>
        <dbReference type="Rhea" id="RHEA:15765"/>
        <dbReference type="ChEBI" id="CHEBI:2480"/>
        <dbReference type="ChEBI" id="CHEBI:15378"/>
        <dbReference type="ChEBI" id="CHEBI:37565"/>
        <dbReference type="ChEBI" id="CHEBI:58189"/>
        <dbReference type="ChEBI" id="CHEBI:58502"/>
        <dbReference type="EC" id="2.7.1.156"/>
    </reaction>
</comment>
<evidence type="ECO:0000256" key="15">
    <source>
        <dbReference type="PIRSR" id="PIRSR006135-1"/>
    </source>
</evidence>
<gene>
    <name evidence="17" type="primary">cobU</name>
    <name evidence="17" type="ORF">FAZ21_15500</name>
</gene>
<keyword evidence="10 14" id="KW-0547">Nucleotide-binding</keyword>
<evidence type="ECO:0000256" key="11">
    <source>
        <dbReference type="ARBA" id="ARBA00022777"/>
    </source>
</evidence>
<evidence type="ECO:0000256" key="13">
    <source>
        <dbReference type="ARBA" id="ARBA00023134"/>
    </source>
</evidence>
<keyword evidence="18" id="KW-1185">Reference proteome</keyword>
<evidence type="ECO:0000256" key="14">
    <source>
        <dbReference type="PIRNR" id="PIRNR006135"/>
    </source>
</evidence>
<dbReference type="PANTHER" id="PTHR34848:SF1">
    <property type="entry name" value="BIFUNCTIONAL ADENOSYLCOBALAMIN BIOSYNTHESIS PROTEIN COBU"/>
    <property type="match status" value="1"/>
</dbReference>
<keyword evidence="13 14" id="KW-0342">GTP-binding</keyword>
<dbReference type="GO" id="GO:0009236">
    <property type="term" value="P:cobalamin biosynthetic process"/>
    <property type="evidence" value="ECO:0007669"/>
    <property type="project" value="UniProtKB-UniRule"/>
</dbReference>
<evidence type="ECO:0000256" key="1">
    <source>
        <dbReference type="ARBA" id="ARBA00000312"/>
    </source>
</evidence>
<evidence type="ECO:0000256" key="4">
    <source>
        <dbReference type="ARBA" id="ARBA00003889"/>
    </source>
</evidence>
<dbReference type="AlphaFoldDB" id="A0A4U0PLE2"/>
<comment type="similarity">
    <text evidence="7 14">Belongs to the CobU/CobP family.</text>
</comment>
<proteinExistence type="inferred from homology"/>
<keyword evidence="11 14" id="KW-0418">Kinase</keyword>
<dbReference type="PIRSF" id="PIRSF006135">
    <property type="entry name" value="CobU"/>
    <property type="match status" value="1"/>
</dbReference>
<dbReference type="EMBL" id="SUMF01000023">
    <property type="protein sequence ID" value="TJZ68610.1"/>
    <property type="molecule type" value="Genomic_DNA"/>
</dbReference>
<keyword evidence="9 14" id="KW-0808">Transferase</keyword>
<feature type="binding site" evidence="16">
    <location>
        <begin position="32"/>
        <end position="34"/>
    </location>
    <ligand>
        <name>GTP</name>
        <dbReference type="ChEBI" id="CHEBI:37565"/>
    </ligand>
</feature>
<dbReference type="SUPFAM" id="SSF52540">
    <property type="entry name" value="P-loop containing nucleoside triphosphate hydrolases"/>
    <property type="match status" value="1"/>
</dbReference>
<dbReference type="Pfam" id="PF02283">
    <property type="entry name" value="CobU"/>
    <property type="match status" value="1"/>
</dbReference>
<evidence type="ECO:0000256" key="2">
    <source>
        <dbReference type="ARBA" id="ARBA00000711"/>
    </source>
</evidence>
<feature type="binding site" evidence="16">
    <location>
        <position position="62"/>
    </location>
    <ligand>
        <name>GTP</name>
        <dbReference type="ChEBI" id="CHEBI:37565"/>
    </ligand>
</feature>
<feature type="binding site" evidence="16">
    <location>
        <begin position="51"/>
        <end position="54"/>
    </location>
    <ligand>
        <name>GTP</name>
        <dbReference type="ChEBI" id="CHEBI:37565"/>
    </ligand>
</feature>
<organism evidence="17 18">
    <name type="scientific">Chitiniphilus eburneus</name>
    <dbReference type="NCBI Taxonomy" id="2571148"/>
    <lineage>
        <taxon>Bacteria</taxon>
        <taxon>Pseudomonadati</taxon>
        <taxon>Pseudomonadota</taxon>
        <taxon>Betaproteobacteria</taxon>
        <taxon>Neisseriales</taxon>
        <taxon>Chitinibacteraceae</taxon>
        <taxon>Chitiniphilus</taxon>
    </lineage>
</organism>
<protein>
    <recommendedName>
        <fullName evidence="14">Bifunctional adenosylcobalamin biosynthesis protein</fullName>
        <ecNumber evidence="14">2.7.1.156</ecNumber>
        <ecNumber evidence="14">2.7.7.62</ecNumber>
    </recommendedName>
</protein>
<accession>A0A4U0PLE2</accession>
<dbReference type="UniPathway" id="UPA00148">
    <property type="reaction ID" value="UER00236"/>
</dbReference>
<comment type="caution">
    <text evidence="17">The sequence shown here is derived from an EMBL/GenBank/DDBJ whole genome shotgun (WGS) entry which is preliminary data.</text>
</comment>
<dbReference type="NCBIfam" id="NF004469">
    <property type="entry name" value="PRK05800.1"/>
    <property type="match status" value="1"/>
</dbReference>
<keyword evidence="8 14" id="KW-0169">Cobalamin biosynthesis</keyword>
<evidence type="ECO:0000313" key="17">
    <source>
        <dbReference type="EMBL" id="TJZ68610.1"/>
    </source>
</evidence>
<sequence length="175" mass="18311">MAHLITGGARSGKSTYAEALALAHAGPVRYLATAAPHPADAEFAARIAQHRARRPAHWQVLEAGEDLAGALRGSAAPDTLLLVDCLTLWLARFGDGETMREAEFAVARAALLDALPGLPGDLVLVTNEIGWGVVPMGAGTRWFVDELGRLNQAVAARCMRVTLVACGLPLALKGG</sequence>
<dbReference type="PANTHER" id="PTHR34848">
    <property type="match status" value="1"/>
</dbReference>
<dbReference type="InterPro" id="IPR003203">
    <property type="entry name" value="CobU/CobP"/>
</dbReference>
<evidence type="ECO:0000256" key="9">
    <source>
        <dbReference type="ARBA" id="ARBA00022679"/>
    </source>
</evidence>
<dbReference type="CDD" id="cd00544">
    <property type="entry name" value="CobU"/>
    <property type="match status" value="1"/>
</dbReference>
<comment type="function">
    <text evidence="4 14">Catalyzes ATP-dependent phosphorylation of adenosylcobinamide and addition of GMP to adenosylcobinamide phosphate.</text>
</comment>
<comment type="pathway">
    <text evidence="6 14">Cofactor biosynthesis; adenosylcobalamin biosynthesis; adenosylcobalamin from cob(II)yrinate a,c-diamide: step 5/7.</text>
</comment>
<dbReference type="Proteomes" id="UP000310016">
    <property type="component" value="Unassembled WGS sequence"/>
</dbReference>
<feature type="binding site" evidence="16">
    <location>
        <begin position="7"/>
        <end position="14"/>
    </location>
    <ligand>
        <name>GTP</name>
        <dbReference type="ChEBI" id="CHEBI:37565"/>
    </ligand>
</feature>
<evidence type="ECO:0000256" key="5">
    <source>
        <dbReference type="ARBA" id="ARBA00004692"/>
    </source>
</evidence>
<feature type="binding site" evidence="16">
    <location>
        <position position="84"/>
    </location>
    <ligand>
        <name>GTP</name>
        <dbReference type="ChEBI" id="CHEBI:37565"/>
    </ligand>
</feature>
<dbReference type="GO" id="GO:0043752">
    <property type="term" value="F:adenosylcobinamide kinase activity"/>
    <property type="evidence" value="ECO:0007669"/>
    <property type="project" value="UniProtKB-EC"/>
</dbReference>
<reference evidence="17 18" key="1">
    <citation type="submission" date="2019-04" db="EMBL/GenBank/DDBJ databases">
        <title>Chitiniphilus eburnea sp. nov., a novel chitinolytic bacterium isolated from aquaculture sludge.</title>
        <authorList>
            <person name="Sheng M."/>
        </authorList>
    </citation>
    <scope>NUCLEOTIDE SEQUENCE [LARGE SCALE GENOMIC DNA]</scope>
    <source>
        <strain evidence="17 18">HX-2-15</strain>
    </source>
</reference>
<evidence type="ECO:0000256" key="6">
    <source>
        <dbReference type="ARBA" id="ARBA00005159"/>
    </source>
</evidence>
<evidence type="ECO:0000256" key="16">
    <source>
        <dbReference type="PIRSR" id="PIRSR006135-2"/>
    </source>
</evidence>
<dbReference type="EC" id="2.7.7.62" evidence="14"/>
<comment type="pathway">
    <text evidence="5 14">Cofactor biosynthesis; adenosylcobalamin biosynthesis; adenosylcobalamin from cob(II)yrinate a,c-diamide: step 6/7.</text>
</comment>
<dbReference type="EC" id="2.7.1.156" evidence="14"/>
<evidence type="ECO:0000256" key="8">
    <source>
        <dbReference type="ARBA" id="ARBA00022573"/>
    </source>
</evidence>
<evidence type="ECO:0000256" key="3">
    <source>
        <dbReference type="ARBA" id="ARBA00001522"/>
    </source>
</evidence>
<evidence type="ECO:0000313" key="18">
    <source>
        <dbReference type="Proteomes" id="UP000310016"/>
    </source>
</evidence>
<dbReference type="GO" id="GO:0005524">
    <property type="term" value="F:ATP binding"/>
    <property type="evidence" value="ECO:0007669"/>
    <property type="project" value="UniProtKB-UniRule"/>
</dbReference>
<evidence type="ECO:0000256" key="12">
    <source>
        <dbReference type="ARBA" id="ARBA00022840"/>
    </source>
</evidence>
<dbReference type="GO" id="GO:0008820">
    <property type="term" value="F:cobinamide phosphate guanylyltransferase activity"/>
    <property type="evidence" value="ECO:0007669"/>
    <property type="project" value="UniProtKB-UniRule"/>
</dbReference>
<comment type="catalytic activity">
    <reaction evidence="2 14">
        <text>adenosylcob(III)inamide phosphate + GTP + H(+) = adenosylcob(III)inamide-GDP + diphosphate</text>
        <dbReference type="Rhea" id="RHEA:22712"/>
        <dbReference type="ChEBI" id="CHEBI:15378"/>
        <dbReference type="ChEBI" id="CHEBI:33019"/>
        <dbReference type="ChEBI" id="CHEBI:37565"/>
        <dbReference type="ChEBI" id="CHEBI:58502"/>
        <dbReference type="ChEBI" id="CHEBI:60487"/>
        <dbReference type="EC" id="2.7.7.62"/>
    </reaction>
</comment>
<dbReference type="GO" id="GO:0005525">
    <property type="term" value="F:GTP binding"/>
    <property type="evidence" value="ECO:0007669"/>
    <property type="project" value="UniProtKB-UniRule"/>
</dbReference>
<dbReference type="Gene3D" id="3.40.50.300">
    <property type="entry name" value="P-loop containing nucleotide triphosphate hydrolases"/>
    <property type="match status" value="1"/>
</dbReference>
<dbReference type="RefSeq" id="WP_136774353.1">
    <property type="nucleotide sequence ID" value="NZ_CP156074.1"/>
</dbReference>
<evidence type="ECO:0000256" key="10">
    <source>
        <dbReference type="ARBA" id="ARBA00022741"/>
    </source>
</evidence>
<name>A0A4U0PLE2_9NEIS</name>
<evidence type="ECO:0000256" key="7">
    <source>
        <dbReference type="ARBA" id="ARBA00007490"/>
    </source>
</evidence>
<dbReference type="OrthoDB" id="9788370at2"/>
<feature type="active site" description="GMP-histidine intermediate" evidence="15">
    <location>
        <position position="50"/>
    </location>
</feature>
<keyword evidence="12 14" id="KW-0067">ATP-binding</keyword>